<evidence type="ECO:0000256" key="1">
    <source>
        <dbReference type="ARBA" id="ARBA00007169"/>
    </source>
</evidence>
<feature type="domain" description="Thioesterase" evidence="2">
    <location>
        <begin position="151"/>
        <end position="329"/>
    </location>
</feature>
<dbReference type="InterPro" id="IPR001031">
    <property type="entry name" value="Thioesterase"/>
</dbReference>
<evidence type="ECO:0000313" key="4">
    <source>
        <dbReference type="Proteomes" id="UP001178507"/>
    </source>
</evidence>
<dbReference type="InterPro" id="IPR012223">
    <property type="entry name" value="TEII"/>
</dbReference>
<comment type="caution">
    <text evidence="3">The sequence shown here is derived from an EMBL/GenBank/DDBJ whole genome shotgun (WGS) entry which is preliminary data.</text>
</comment>
<accession>A0AA36NHI9</accession>
<keyword evidence="4" id="KW-1185">Reference proteome</keyword>
<dbReference type="Proteomes" id="UP001178507">
    <property type="component" value="Unassembled WGS sequence"/>
</dbReference>
<dbReference type="PANTHER" id="PTHR11487:SF0">
    <property type="entry name" value="S-ACYL FATTY ACID SYNTHASE THIOESTERASE, MEDIUM CHAIN"/>
    <property type="match status" value="1"/>
</dbReference>
<evidence type="ECO:0000259" key="2">
    <source>
        <dbReference type="Pfam" id="PF00975"/>
    </source>
</evidence>
<reference evidence="3" key="1">
    <citation type="submission" date="2023-08" db="EMBL/GenBank/DDBJ databases">
        <authorList>
            <person name="Chen Y."/>
            <person name="Shah S."/>
            <person name="Dougan E. K."/>
            <person name="Thang M."/>
            <person name="Chan C."/>
        </authorList>
    </citation>
    <scope>NUCLEOTIDE SEQUENCE</scope>
</reference>
<dbReference type="Gene3D" id="3.40.50.1820">
    <property type="entry name" value="alpha/beta hydrolase"/>
    <property type="match status" value="1"/>
</dbReference>
<dbReference type="GO" id="GO:0008610">
    <property type="term" value="P:lipid biosynthetic process"/>
    <property type="evidence" value="ECO:0007669"/>
    <property type="project" value="TreeGrafter"/>
</dbReference>
<comment type="similarity">
    <text evidence="1">Belongs to the thioesterase family.</text>
</comment>
<dbReference type="PANTHER" id="PTHR11487">
    <property type="entry name" value="THIOESTERASE"/>
    <property type="match status" value="1"/>
</dbReference>
<evidence type="ECO:0000313" key="3">
    <source>
        <dbReference type="EMBL" id="CAJ1402458.1"/>
    </source>
</evidence>
<dbReference type="Pfam" id="PF00975">
    <property type="entry name" value="Thioesterase"/>
    <property type="match status" value="1"/>
</dbReference>
<dbReference type="EMBL" id="CAUJNA010003452">
    <property type="protein sequence ID" value="CAJ1402458.1"/>
    <property type="molecule type" value="Genomic_DNA"/>
</dbReference>
<dbReference type="InterPro" id="IPR029058">
    <property type="entry name" value="AB_hydrolase_fold"/>
</dbReference>
<name>A0AA36NHI9_9DINO</name>
<proteinExistence type="inferred from homology"/>
<dbReference type="SUPFAM" id="SSF53474">
    <property type="entry name" value="alpha/beta-Hydrolases"/>
    <property type="match status" value="1"/>
</dbReference>
<dbReference type="AlphaFoldDB" id="A0AA36NHI9"/>
<protein>
    <recommendedName>
        <fullName evidence="2">Thioesterase domain-containing protein</fullName>
    </recommendedName>
</protein>
<organism evidence="3 4">
    <name type="scientific">Effrenium voratum</name>
    <dbReference type="NCBI Taxonomy" id="2562239"/>
    <lineage>
        <taxon>Eukaryota</taxon>
        <taxon>Sar</taxon>
        <taxon>Alveolata</taxon>
        <taxon>Dinophyceae</taxon>
        <taxon>Suessiales</taxon>
        <taxon>Symbiodiniaceae</taxon>
        <taxon>Effrenium</taxon>
    </lineage>
</organism>
<sequence length="371" mass="40217">MWEVTGGSDKGGILVREGQALSSKACDDRLSTGAKVKELQLASDRLRYELVSGTGPKTGWVSTKISGKELLKRADGTATSAPTSPEVAVPDFEQLDAPVIKGGTAATGKTPWLKMLGKANPGAKGRLVIFSWTGNRGGQGSAHNFARAPGRWSELLKDLEQYEVAYPGRGTRLKDPLYEDCNAYVKDMTAALQEALKDGKPVVFLGFSFGAVLATEVARRLPWPVAAAVLCSAEAPQWPGRANLGLAQLSPERFEQMLHDKGGTDFILKDPGMKKMFVPVINADCKLEENYRFDPSLGPLKCPVHVFFGTKEGHDKMKTLIKPEDAEGWLKISACQKLSKVQAVDCDWYLFQDPSGCDPVAERLAELTAGF</sequence>
<gene>
    <name evidence="3" type="ORF">EVOR1521_LOCUS25345</name>
</gene>